<reference evidence="2" key="1">
    <citation type="submission" date="2022-11" db="UniProtKB">
        <authorList>
            <consortium name="WormBaseParasite"/>
        </authorList>
    </citation>
    <scope>IDENTIFICATION</scope>
</reference>
<organism evidence="1 2">
    <name type="scientific">Panagrolaimus sp. JU765</name>
    <dbReference type="NCBI Taxonomy" id="591449"/>
    <lineage>
        <taxon>Eukaryota</taxon>
        <taxon>Metazoa</taxon>
        <taxon>Ecdysozoa</taxon>
        <taxon>Nematoda</taxon>
        <taxon>Chromadorea</taxon>
        <taxon>Rhabditida</taxon>
        <taxon>Tylenchina</taxon>
        <taxon>Panagrolaimomorpha</taxon>
        <taxon>Panagrolaimoidea</taxon>
        <taxon>Panagrolaimidae</taxon>
        <taxon>Panagrolaimus</taxon>
    </lineage>
</organism>
<dbReference type="WBParaSite" id="JU765_v2.g5543.t2">
    <property type="protein sequence ID" value="JU765_v2.g5543.t2"/>
    <property type="gene ID" value="JU765_v2.g5543"/>
</dbReference>
<proteinExistence type="predicted"/>
<protein>
    <submittedName>
        <fullName evidence="2">C-SKI SMAD4-binding domain-containing protein</fullName>
    </submittedName>
</protein>
<accession>A0AC34RCJ8</accession>
<evidence type="ECO:0000313" key="2">
    <source>
        <dbReference type="WBParaSite" id="JU765_v2.g5543.t2"/>
    </source>
</evidence>
<evidence type="ECO:0000313" key="1">
    <source>
        <dbReference type="Proteomes" id="UP000887576"/>
    </source>
</evidence>
<name>A0AC34RCJ8_9BILA</name>
<sequence>MNRTAISAAVEQADTPFFKKESQSKPSPSRVREPVTFSNWTVAQFPYEGLKDSIHFLVDSLIISSEFMATCVIEQCLNLGQQTPNNSSASGDLWSSLQPMASRQLPVGLPLPSAAPSTSFAAILEEQKRGQKRHASFTWTDEDSAAAQTLYSIVNQSMTSNSAPASLMKPDPSDILLYQLSKICTPQSEKLGVNNPATPFVFEADRGSSNLKSTHLGGSLISCFVVGGEIRLCGPQVFSIVLKDISEEDLSRTIQNYSIFDQPASEEQFTLLKNNQALPNTSTGCSLITKTNAERLVGALVDPINFRRLPDEKRPKLDPILIQHDCFSGCEARLFPSLYPGPCIECVACECLMNPESFCRHSHSNQENNQFCHWGFDAVNWKNYIRLHDLAENNIEAQQRFKNFIQADSSRLFEQNTLEDDIELAVKKGSPMFNFPIPALAALQAAAASAPNSAGPSTSNGPTAGVNSLAATQNLLAMMHMQNLAANSNSSTVPMTPPNLLAQLQAISAQAVAPSNLGIQLPPTQNLTSFLTALQQQQQVQNLRNLVAAAASNTLSSGDDSDIPRKRAHTVSDPSSCRSAVLAAQNKEELPLSTISFGNLPTDQQLVSLLARLTTQDNVAKISEMINDQQLVSLLARLTTQDNVAKISEMINGCITHRVQPVVDENARLKKELAEMKAKLEAKDQLVSKLSIGQNHDTEMDSEERIQVDH</sequence>
<dbReference type="Proteomes" id="UP000887576">
    <property type="component" value="Unplaced"/>
</dbReference>